<reference evidence="6" key="2">
    <citation type="submission" date="2021-04" db="EMBL/GenBank/DDBJ databases">
        <authorList>
            <person name="Gilroy R."/>
        </authorList>
    </citation>
    <scope>NUCLEOTIDE SEQUENCE</scope>
    <source>
        <strain evidence="6">ChiSxjej3B15-24422</strain>
    </source>
</reference>
<dbReference type="SMART" id="SM00849">
    <property type="entry name" value="Lactamase_B"/>
    <property type="match status" value="1"/>
</dbReference>
<dbReference type="InterPro" id="IPR016440">
    <property type="entry name" value="Rubredoxin-O_OxRdtase"/>
</dbReference>
<dbReference type="InterPro" id="IPR036866">
    <property type="entry name" value="RibonucZ/Hydroxyglut_hydro"/>
</dbReference>
<feature type="domain" description="Flavodoxin-like" evidence="5">
    <location>
        <begin position="257"/>
        <end position="346"/>
    </location>
</feature>
<protein>
    <submittedName>
        <fullName evidence="6">FprA family A-type flavoprotein</fullName>
    </submittedName>
</protein>
<dbReference type="Gene3D" id="3.40.50.360">
    <property type="match status" value="1"/>
</dbReference>
<reference evidence="6" key="1">
    <citation type="journal article" date="2021" name="PeerJ">
        <title>Extensive microbial diversity within the chicken gut microbiome revealed by metagenomics and culture.</title>
        <authorList>
            <person name="Gilroy R."/>
            <person name="Ravi A."/>
            <person name="Getino M."/>
            <person name="Pursley I."/>
            <person name="Horton D.L."/>
            <person name="Alikhan N.F."/>
            <person name="Baker D."/>
            <person name="Gharbi K."/>
            <person name="Hall N."/>
            <person name="Watson M."/>
            <person name="Adriaenssens E.M."/>
            <person name="Foster-Nyarko E."/>
            <person name="Jarju S."/>
            <person name="Secka A."/>
            <person name="Antonio M."/>
            <person name="Oren A."/>
            <person name="Chaudhuri R.R."/>
            <person name="La Ragione R."/>
            <person name="Hildebrand F."/>
            <person name="Pallen M.J."/>
        </authorList>
    </citation>
    <scope>NUCLEOTIDE SEQUENCE</scope>
    <source>
        <strain evidence="6">ChiSxjej3B15-24422</strain>
    </source>
</reference>
<proteinExistence type="inferred from homology"/>
<keyword evidence="4" id="KW-0249">Electron transport</keyword>
<evidence type="ECO:0000256" key="2">
    <source>
        <dbReference type="ARBA" id="ARBA00007121"/>
    </source>
</evidence>
<evidence type="ECO:0000256" key="4">
    <source>
        <dbReference type="ARBA" id="ARBA00022982"/>
    </source>
</evidence>
<keyword evidence="3" id="KW-0813">Transport</keyword>
<dbReference type="PROSITE" id="PS50902">
    <property type="entry name" value="FLAVODOXIN_LIKE"/>
    <property type="match status" value="1"/>
</dbReference>
<evidence type="ECO:0000256" key="1">
    <source>
        <dbReference type="ARBA" id="ARBA00001962"/>
    </source>
</evidence>
<comment type="cofactor">
    <cofactor evidence="1">
        <name>Fe cation</name>
        <dbReference type="ChEBI" id="CHEBI:24875"/>
    </cofactor>
</comment>
<dbReference type="PIRSF" id="PIRSF005243">
    <property type="entry name" value="ROO"/>
    <property type="match status" value="1"/>
</dbReference>
<dbReference type="AlphaFoldDB" id="A0A9D2C7G7"/>
<dbReference type="Proteomes" id="UP000824007">
    <property type="component" value="Unassembled WGS sequence"/>
</dbReference>
<evidence type="ECO:0000259" key="5">
    <source>
        <dbReference type="PROSITE" id="PS50902"/>
    </source>
</evidence>
<dbReference type="Gene3D" id="3.60.15.10">
    <property type="entry name" value="Ribonuclease Z/Hydroxyacylglutathione hydrolase-like"/>
    <property type="match status" value="1"/>
</dbReference>
<dbReference type="InterPro" id="IPR051285">
    <property type="entry name" value="NADH_oxidoreductase_modular"/>
</dbReference>
<evidence type="ECO:0000256" key="3">
    <source>
        <dbReference type="ARBA" id="ARBA00022448"/>
    </source>
</evidence>
<sequence length="346" mass="39027">MYCTRKITEGITWIGGSDRRLALFENLFPIPRGVAYNSYLILDEATAVIDTVDSSISRQFFENIQHTLNGRTLDYLIVNHMEPDHCANIAELLLRYPNMKVVGNAKTFCMINQFYGIELKDDQTIVVKEGDSLSLGKHKLSFYFAPMVHWPEVMVAYEETEKILFSADAFGSFGALNGNIFNDELDFDRDWLDDARRYYGNIVGKYGPQVQTALKKLSGLDIAVICPLHGPVWRSDLGYLLEKYDLWSRYEPEEKSVAILYASMYGDTENAANVLAARLAEKGVKNIAVHDVSGTHVSELIGEVFRCSHLVLAAPTYNNGIYPAMLNFLHDCKALNLQNRTIGLIE</sequence>
<dbReference type="EMBL" id="DXDD01000151">
    <property type="protein sequence ID" value="HIY61433.1"/>
    <property type="molecule type" value="Genomic_DNA"/>
</dbReference>
<dbReference type="InterPro" id="IPR001279">
    <property type="entry name" value="Metallo-B-lactamas"/>
</dbReference>
<dbReference type="PROSITE" id="PS00201">
    <property type="entry name" value="FLAVODOXIN"/>
    <property type="match status" value="1"/>
</dbReference>
<dbReference type="GO" id="GO:0016651">
    <property type="term" value="F:oxidoreductase activity, acting on NAD(P)H"/>
    <property type="evidence" value="ECO:0007669"/>
    <property type="project" value="UniProtKB-ARBA"/>
</dbReference>
<dbReference type="GO" id="GO:0009055">
    <property type="term" value="F:electron transfer activity"/>
    <property type="evidence" value="ECO:0007669"/>
    <property type="project" value="InterPro"/>
</dbReference>
<evidence type="ECO:0000313" key="7">
    <source>
        <dbReference type="Proteomes" id="UP000824007"/>
    </source>
</evidence>
<dbReference type="SUPFAM" id="SSF56281">
    <property type="entry name" value="Metallo-hydrolase/oxidoreductase"/>
    <property type="match status" value="1"/>
</dbReference>
<name>A0A9D2C7G7_9FIRM</name>
<gene>
    <name evidence="6" type="ORF">H9831_12275</name>
</gene>
<feature type="non-terminal residue" evidence="6">
    <location>
        <position position="346"/>
    </location>
</feature>
<dbReference type="CDD" id="cd07709">
    <property type="entry name" value="flavodiiron_proteins_MBL-fold"/>
    <property type="match status" value="1"/>
</dbReference>
<comment type="similarity">
    <text evidence="2">In the N-terminal section; belongs to the zinc metallo-hydrolase group 3 family.</text>
</comment>
<dbReference type="PANTHER" id="PTHR32145:SF20">
    <property type="entry name" value="FLAVOPROTEIN"/>
    <property type="match status" value="1"/>
</dbReference>
<dbReference type="Pfam" id="PF19583">
    <property type="entry name" value="ODP"/>
    <property type="match status" value="1"/>
</dbReference>
<dbReference type="Pfam" id="PF00258">
    <property type="entry name" value="Flavodoxin_1"/>
    <property type="match status" value="1"/>
</dbReference>
<dbReference type="InterPro" id="IPR029039">
    <property type="entry name" value="Flavoprotein-like_sf"/>
</dbReference>
<comment type="caution">
    <text evidence="6">The sequence shown here is derived from an EMBL/GenBank/DDBJ whole genome shotgun (WGS) entry which is preliminary data.</text>
</comment>
<accession>A0A9D2C7G7</accession>
<dbReference type="GO" id="GO:0010181">
    <property type="term" value="F:FMN binding"/>
    <property type="evidence" value="ECO:0007669"/>
    <property type="project" value="InterPro"/>
</dbReference>
<dbReference type="InterPro" id="IPR001226">
    <property type="entry name" value="Flavodoxin_CS"/>
</dbReference>
<dbReference type="InterPro" id="IPR045761">
    <property type="entry name" value="ODP_dom"/>
</dbReference>
<organism evidence="6 7">
    <name type="scientific">Candidatus Eisenbergiella pullistercoris</name>
    <dbReference type="NCBI Taxonomy" id="2838555"/>
    <lineage>
        <taxon>Bacteria</taxon>
        <taxon>Bacillati</taxon>
        <taxon>Bacillota</taxon>
        <taxon>Clostridia</taxon>
        <taxon>Lachnospirales</taxon>
        <taxon>Lachnospiraceae</taxon>
        <taxon>Eisenbergiella</taxon>
    </lineage>
</organism>
<dbReference type="PANTHER" id="PTHR32145">
    <property type="entry name" value="DIFLAVIN FLAVOPROTEIN A 2-RELATED"/>
    <property type="match status" value="1"/>
</dbReference>
<dbReference type="GO" id="GO:0046872">
    <property type="term" value="F:metal ion binding"/>
    <property type="evidence" value="ECO:0007669"/>
    <property type="project" value="InterPro"/>
</dbReference>
<evidence type="ECO:0000313" key="6">
    <source>
        <dbReference type="EMBL" id="HIY61433.1"/>
    </source>
</evidence>
<dbReference type="InterPro" id="IPR008254">
    <property type="entry name" value="Flavodoxin/NO_synth"/>
</dbReference>